<accession>A0A444JFG9</accession>
<comment type="caution">
    <text evidence="1">The sequence shown here is derived from an EMBL/GenBank/DDBJ whole genome shotgun (WGS) entry which is preliminary data.</text>
</comment>
<gene>
    <name evidence="1" type="ORF">VU01_10717</name>
</gene>
<dbReference type="SUPFAM" id="SSF48452">
    <property type="entry name" value="TPR-like"/>
    <property type="match status" value="1"/>
</dbReference>
<dbReference type="Proteomes" id="UP000288892">
    <property type="component" value="Unassembled WGS sequence"/>
</dbReference>
<dbReference type="EMBL" id="MTKS01000071">
    <property type="protein sequence ID" value="RWX51860.1"/>
    <property type="molecule type" value="Genomic_DNA"/>
</dbReference>
<keyword evidence="2" id="KW-1185">Reference proteome</keyword>
<evidence type="ECO:0000313" key="1">
    <source>
        <dbReference type="EMBL" id="RWX51860.1"/>
    </source>
</evidence>
<name>A0A444JFG9_9BACT</name>
<sequence>MQIKSISEVLLILFLLLISGDCFAGKGDLFLQGRKAVTQGRFQEAIPLLRRYLEAVPKGKHASRALFFIGKADIGLGEYDSAQAVFVSLIRDWPATLEAQKAQYKLAMLDLWLDNVDNARKRLAAMTSHPDSPLVPEAAAMLRYLEK</sequence>
<dbReference type="AlphaFoldDB" id="A0A444JFG9"/>
<protein>
    <submittedName>
        <fullName evidence="1">Tetratricopeptide repeat</fullName>
    </submittedName>
</protein>
<reference evidence="1 2" key="1">
    <citation type="submission" date="2017-01" db="EMBL/GenBank/DDBJ databases">
        <title>The cable genome- insights into the physiology and evolution of filamentous bacteria capable of sulfide oxidation via long distance electron transfer.</title>
        <authorList>
            <person name="Schreiber L."/>
            <person name="Bjerg J.T."/>
            <person name="Boggild A."/>
            <person name="Van De Vossenberg J."/>
            <person name="Meysman F."/>
            <person name="Nielsen L.P."/>
            <person name="Schramm A."/>
            <person name="Kjeldsen K.U."/>
        </authorList>
    </citation>
    <scope>NUCLEOTIDE SEQUENCE [LARGE SCALE GENOMIC DNA]</scope>
    <source>
        <strain evidence="1">A5</strain>
    </source>
</reference>
<evidence type="ECO:0000313" key="2">
    <source>
        <dbReference type="Proteomes" id="UP000288892"/>
    </source>
</evidence>
<dbReference type="Pfam" id="PF13432">
    <property type="entry name" value="TPR_16"/>
    <property type="match status" value="1"/>
</dbReference>
<proteinExistence type="predicted"/>
<dbReference type="InterPro" id="IPR011990">
    <property type="entry name" value="TPR-like_helical_dom_sf"/>
</dbReference>
<dbReference type="Gene3D" id="1.25.40.10">
    <property type="entry name" value="Tetratricopeptide repeat domain"/>
    <property type="match status" value="1"/>
</dbReference>
<organism evidence="1 2">
    <name type="scientific">Candidatus Electrothrix marina</name>
    <dbReference type="NCBI Taxonomy" id="1859130"/>
    <lineage>
        <taxon>Bacteria</taxon>
        <taxon>Pseudomonadati</taxon>
        <taxon>Thermodesulfobacteriota</taxon>
        <taxon>Desulfobulbia</taxon>
        <taxon>Desulfobulbales</taxon>
        <taxon>Desulfobulbaceae</taxon>
        <taxon>Candidatus Electrothrix</taxon>
    </lineage>
</organism>